<feature type="region of interest" description="Disordered" evidence="1">
    <location>
        <begin position="432"/>
        <end position="596"/>
    </location>
</feature>
<feature type="compositionally biased region" description="Basic and acidic residues" evidence="1">
    <location>
        <begin position="394"/>
        <end position="413"/>
    </location>
</feature>
<feature type="compositionally biased region" description="Basic and acidic residues" evidence="1">
    <location>
        <begin position="464"/>
        <end position="479"/>
    </location>
</feature>
<keyword evidence="2" id="KW-0472">Membrane</keyword>
<keyword evidence="2" id="KW-1133">Transmembrane helix</keyword>
<evidence type="ECO:0000313" key="4">
    <source>
        <dbReference type="Proteomes" id="UP001367676"/>
    </source>
</evidence>
<feature type="compositionally biased region" description="Low complexity" evidence="1">
    <location>
        <begin position="311"/>
        <end position="326"/>
    </location>
</feature>
<feature type="region of interest" description="Disordered" evidence="1">
    <location>
        <begin position="303"/>
        <end position="414"/>
    </location>
</feature>
<dbReference type="Proteomes" id="UP001367676">
    <property type="component" value="Unassembled WGS sequence"/>
</dbReference>
<reference evidence="3 4" key="1">
    <citation type="submission" date="2024-03" db="EMBL/GenBank/DDBJ databases">
        <title>Adaptation during the transition from Ophiocordyceps entomopathogen to insect associate is accompanied by gene loss and intensified selection.</title>
        <authorList>
            <person name="Ward C.M."/>
            <person name="Onetto C.A."/>
            <person name="Borneman A.R."/>
        </authorList>
    </citation>
    <scope>NUCLEOTIDE SEQUENCE [LARGE SCALE GENOMIC DNA]</scope>
    <source>
        <strain evidence="3">AWRI1</strain>
        <tissue evidence="3">Single Adult Female</tissue>
    </source>
</reference>
<feature type="transmembrane region" description="Helical" evidence="2">
    <location>
        <begin position="6"/>
        <end position="26"/>
    </location>
</feature>
<feature type="region of interest" description="Disordered" evidence="1">
    <location>
        <begin position="68"/>
        <end position="98"/>
    </location>
</feature>
<proteinExistence type="predicted"/>
<organism evidence="3 4">
    <name type="scientific">Parthenolecanium corni</name>
    <dbReference type="NCBI Taxonomy" id="536013"/>
    <lineage>
        <taxon>Eukaryota</taxon>
        <taxon>Metazoa</taxon>
        <taxon>Ecdysozoa</taxon>
        <taxon>Arthropoda</taxon>
        <taxon>Hexapoda</taxon>
        <taxon>Insecta</taxon>
        <taxon>Pterygota</taxon>
        <taxon>Neoptera</taxon>
        <taxon>Paraneoptera</taxon>
        <taxon>Hemiptera</taxon>
        <taxon>Sternorrhyncha</taxon>
        <taxon>Coccoidea</taxon>
        <taxon>Coccidae</taxon>
        <taxon>Parthenolecanium</taxon>
    </lineage>
</organism>
<protein>
    <submittedName>
        <fullName evidence="3">Uncharacterized protein</fullName>
    </submittedName>
</protein>
<name>A0AAN9Y9U5_9HEMI</name>
<evidence type="ECO:0000256" key="1">
    <source>
        <dbReference type="SAM" id="MobiDB-lite"/>
    </source>
</evidence>
<keyword evidence="2" id="KW-0812">Transmembrane</keyword>
<feature type="compositionally biased region" description="Polar residues" evidence="1">
    <location>
        <begin position="71"/>
        <end position="98"/>
    </location>
</feature>
<dbReference type="AlphaFoldDB" id="A0AAN9Y9U5"/>
<dbReference type="EMBL" id="JBBCAQ010000006">
    <property type="protein sequence ID" value="KAK7603092.1"/>
    <property type="molecule type" value="Genomic_DNA"/>
</dbReference>
<evidence type="ECO:0000313" key="3">
    <source>
        <dbReference type="EMBL" id="KAK7603092.1"/>
    </source>
</evidence>
<gene>
    <name evidence="3" type="ORF">V9T40_003091</name>
</gene>
<feature type="compositionally biased region" description="Basic and acidic residues" evidence="1">
    <location>
        <begin position="528"/>
        <end position="543"/>
    </location>
</feature>
<feature type="compositionally biased region" description="Polar residues" evidence="1">
    <location>
        <begin position="556"/>
        <end position="566"/>
    </location>
</feature>
<evidence type="ECO:0000256" key="2">
    <source>
        <dbReference type="SAM" id="Phobius"/>
    </source>
</evidence>
<sequence>MDTWWIFVMVTVIAMIASFVACLCGCCRKFSRDELLGLSGIVKITNPDSLQNHNGPVAISITRTPSEDNVPLSSVPSSNASTKRLNGVNQNVNTGTATRSLPELPVDAVDSCVIDGSNGVSNNFAPYNSGDTNSDLYATLEEHKIREHPYAQVDENANANASTSSRFEDNPSEAGNSGSIEESAVIPAASAIAGSVAASNELPYMTPPILTDHFVDDAQDSAKGYTSITVREPLCHIRPQKPVNQDTTDSHYTILSDDSDEMYAAIQEAYTSGSETYAQIQPVAAASTYEVVPEVPVESTSHRFSMASVHSRQASTSSIASSMTARNSPKEKRQANSPLPKPPDVSPDDMYAKVLKKRKGENDRCNSRDSVFAVDPEPTSSLNFHAGPSNVPESKTKQEYENYKSNETDDPDRYACGYEVLPERNYEQLNEVNQSAGYETVKEADSNPGYESLPEPDSLTPGYERIREPANYEKLKYESKEDESDPNYEELKPQPSNESFHCYATINKSNKIKPSENVTEPDYASLTRRNDSESSDSFYERINQKSYADGGEKCSNDTNNNHSNELPKNELPNSSNSTSVTNISDLYSKVQKNVKR</sequence>
<keyword evidence="4" id="KW-1185">Reference proteome</keyword>
<feature type="compositionally biased region" description="Low complexity" evidence="1">
    <location>
        <begin position="573"/>
        <end position="584"/>
    </location>
</feature>
<accession>A0AAN9Y9U5</accession>
<comment type="caution">
    <text evidence="3">The sequence shown here is derived from an EMBL/GenBank/DDBJ whole genome shotgun (WGS) entry which is preliminary data.</text>
</comment>
<feature type="region of interest" description="Disordered" evidence="1">
    <location>
        <begin position="158"/>
        <end position="179"/>
    </location>
</feature>